<dbReference type="Proteomes" id="UP000536711">
    <property type="component" value="Unassembled WGS sequence"/>
</dbReference>
<feature type="region of interest" description="Disordered" evidence="2">
    <location>
        <begin position="373"/>
        <end position="433"/>
    </location>
</feature>
<sequence length="471" mass="54304">MKFLEYDQQVADLERMLQEKEQELKDKDFQMNNLGYKQRYEDSQKELNENQRKLYDTEQQLREAQMLLGKHEEKDKQVHHRLLQSQSFFNQALKAAHKIQSLLTLGQHQSNRALNLLNDPIEEFNATTESPSFAVHDGQRSNKRALSTPEAYTHFTFSCLPRMAGANPNRILPLHHSVRFFLLSNRARRKTNLWGLYCRPFAPHLRAFTLYSSRDDYRAAINMENNDSLGVTSDEYNLSRNYFSREISTGNSQWRSSQVDSALSSFEEAKKVISAQAIHEIHKYLKSGRWIHDALTASRHPAYKTMKGHSGGNSKGVPLFYYPYFFVLQAIFPPSDPLSIVCEDIGRHWGLRVSVYEPFYPRLQDSEKEMVLTMGKSPRPQRQVEHPSQSQYSPALFTPTQDGNPEMEDQKDSIQVATDTARTSLPVPTSASDTLRNYDQELASVRASIQSDIEQRFAKFRAQIQQDAAEP</sequence>
<comment type="caution">
    <text evidence="3">The sequence shown here is derived from an EMBL/GenBank/DDBJ whole genome shotgun (WGS) entry which is preliminary data.</text>
</comment>
<evidence type="ECO:0000256" key="2">
    <source>
        <dbReference type="SAM" id="MobiDB-lite"/>
    </source>
</evidence>
<reference evidence="3 4" key="1">
    <citation type="submission" date="2020-01" db="EMBL/GenBank/DDBJ databases">
        <title>Identification and distribution of gene clusters putatively required for synthesis of sphingolipid metabolism inhibitors in phylogenetically diverse species of the filamentous fungus Fusarium.</title>
        <authorList>
            <person name="Kim H.-S."/>
            <person name="Busman M."/>
            <person name="Brown D.W."/>
            <person name="Divon H."/>
            <person name="Uhlig S."/>
            <person name="Proctor R.H."/>
        </authorList>
    </citation>
    <scope>NUCLEOTIDE SEQUENCE [LARGE SCALE GENOMIC DNA]</scope>
    <source>
        <strain evidence="3 4">NRRL 13308</strain>
    </source>
</reference>
<organism evidence="3 4">
    <name type="scientific">Fusarium acutatum</name>
    <dbReference type="NCBI Taxonomy" id="78861"/>
    <lineage>
        <taxon>Eukaryota</taxon>
        <taxon>Fungi</taxon>
        <taxon>Dikarya</taxon>
        <taxon>Ascomycota</taxon>
        <taxon>Pezizomycotina</taxon>
        <taxon>Sordariomycetes</taxon>
        <taxon>Hypocreomycetidae</taxon>
        <taxon>Hypocreales</taxon>
        <taxon>Nectriaceae</taxon>
        <taxon>Fusarium</taxon>
        <taxon>Fusarium fujikuroi species complex</taxon>
    </lineage>
</organism>
<dbReference type="AlphaFoldDB" id="A0A8H4NRV9"/>
<keyword evidence="4" id="KW-1185">Reference proteome</keyword>
<feature type="coiled-coil region" evidence="1">
    <location>
        <begin position="3"/>
        <end position="74"/>
    </location>
</feature>
<gene>
    <name evidence="3" type="ORF">FACUT_6501</name>
</gene>
<proteinExistence type="predicted"/>
<accession>A0A8H4NRV9</accession>
<feature type="compositionally biased region" description="Polar residues" evidence="2">
    <location>
        <begin position="386"/>
        <end position="403"/>
    </location>
</feature>
<dbReference type="EMBL" id="JAADJF010000153">
    <property type="protein sequence ID" value="KAF4436337.1"/>
    <property type="molecule type" value="Genomic_DNA"/>
</dbReference>
<protein>
    <submittedName>
        <fullName evidence="3">Uncharacterized protein</fullName>
    </submittedName>
</protein>
<evidence type="ECO:0000313" key="3">
    <source>
        <dbReference type="EMBL" id="KAF4436337.1"/>
    </source>
</evidence>
<keyword evidence="1" id="KW-0175">Coiled coil</keyword>
<feature type="compositionally biased region" description="Polar residues" evidence="2">
    <location>
        <begin position="413"/>
        <end position="433"/>
    </location>
</feature>
<evidence type="ECO:0000313" key="4">
    <source>
        <dbReference type="Proteomes" id="UP000536711"/>
    </source>
</evidence>
<evidence type="ECO:0000256" key="1">
    <source>
        <dbReference type="SAM" id="Coils"/>
    </source>
</evidence>
<dbReference type="OrthoDB" id="5102578at2759"/>
<name>A0A8H4NRV9_9HYPO</name>